<evidence type="ECO:0000313" key="2">
    <source>
        <dbReference type="Proteomes" id="UP000218811"/>
    </source>
</evidence>
<sequence>MSIQPSVSQNWPYYRYLRCQYTVQQGYHLMWIAFQFIESKIYVNSLLSLYLRKAERGWSDPERIKFTSIRTPIGLEHEHVTT</sequence>
<reference evidence="1 2" key="1">
    <citation type="journal article" date="2012" name="Science">
        <title>The Paleozoic origin of enzymatic lignin decomposition reconstructed from 31 fungal genomes.</title>
        <authorList>
            <person name="Floudas D."/>
            <person name="Binder M."/>
            <person name="Riley R."/>
            <person name="Barry K."/>
            <person name="Blanchette R.A."/>
            <person name="Henrissat B."/>
            <person name="Martinez A.T."/>
            <person name="Otillar R."/>
            <person name="Spatafora J.W."/>
            <person name="Yadav J.S."/>
            <person name="Aerts A."/>
            <person name="Benoit I."/>
            <person name="Boyd A."/>
            <person name="Carlson A."/>
            <person name="Copeland A."/>
            <person name="Coutinho P.M."/>
            <person name="de Vries R.P."/>
            <person name="Ferreira P."/>
            <person name="Findley K."/>
            <person name="Foster B."/>
            <person name="Gaskell J."/>
            <person name="Glotzer D."/>
            <person name="Gorecki P."/>
            <person name="Heitman J."/>
            <person name="Hesse C."/>
            <person name="Hori C."/>
            <person name="Igarashi K."/>
            <person name="Jurgens J.A."/>
            <person name="Kallen N."/>
            <person name="Kersten P."/>
            <person name="Kohler A."/>
            <person name="Kuees U."/>
            <person name="Kumar T.K.A."/>
            <person name="Kuo A."/>
            <person name="LaButti K."/>
            <person name="Larrondo L.F."/>
            <person name="Lindquist E."/>
            <person name="Ling A."/>
            <person name="Lombard V."/>
            <person name="Lucas S."/>
            <person name="Lundell T."/>
            <person name="Martin R."/>
            <person name="McLaughlin D.J."/>
            <person name="Morgenstern I."/>
            <person name="Morin E."/>
            <person name="Murat C."/>
            <person name="Nagy L.G."/>
            <person name="Nolan M."/>
            <person name="Ohm R.A."/>
            <person name="Patyshakuliyeva A."/>
            <person name="Rokas A."/>
            <person name="Ruiz-Duenas F.J."/>
            <person name="Sabat G."/>
            <person name="Salamov A."/>
            <person name="Samejima M."/>
            <person name="Schmutz J."/>
            <person name="Slot J.C."/>
            <person name="St John F."/>
            <person name="Stenlid J."/>
            <person name="Sun H."/>
            <person name="Sun S."/>
            <person name="Syed K."/>
            <person name="Tsang A."/>
            <person name="Wiebenga A."/>
            <person name="Young D."/>
            <person name="Pisabarro A."/>
            <person name="Eastwood D.C."/>
            <person name="Martin F."/>
            <person name="Cullen D."/>
            <person name="Grigoriev I.V."/>
            <person name="Hibbett D.S."/>
        </authorList>
    </citation>
    <scope>NUCLEOTIDE SEQUENCE [LARGE SCALE GENOMIC DNA]</scope>
    <source>
        <strain evidence="1 2">MD-104</strain>
    </source>
</reference>
<keyword evidence="2" id="KW-1185">Reference proteome</keyword>
<dbReference type="EMBL" id="KB468113">
    <property type="protein sequence ID" value="PCH41008.1"/>
    <property type="molecule type" value="Genomic_DNA"/>
</dbReference>
<name>A0A2H3JT65_WOLCO</name>
<dbReference type="Proteomes" id="UP000218811">
    <property type="component" value="Unassembled WGS sequence"/>
</dbReference>
<organism evidence="1 2">
    <name type="scientific">Wolfiporia cocos (strain MD-104)</name>
    <name type="common">Brown rot fungus</name>
    <dbReference type="NCBI Taxonomy" id="742152"/>
    <lineage>
        <taxon>Eukaryota</taxon>
        <taxon>Fungi</taxon>
        <taxon>Dikarya</taxon>
        <taxon>Basidiomycota</taxon>
        <taxon>Agaricomycotina</taxon>
        <taxon>Agaricomycetes</taxon>
        <taxon>Polyporales</taxon>
        <taxon>Phaeolaceae</taxon>
        <taxon>Wolfiporia</taxon>
    </lineage>
</organism>
<protein>
    <submittedName>
        <fullName evidence="1">Uncharacterized protein</fullName>
    </submittedName>
</protein>
<gene>
    <name evidence="1" type="ORF">WOLCODRAFT_137129</name>
</gene>
<accession>A0A2H3JT65</accession>
<dbReference type="AlphaFoldDB" id="A0A2H3JT65"/>
<proteinExistence type="predicted"/>
<evidence type="ECO:0000313" key="1">
    <source>
        <dbReference type="EMBL" id="PCH41008.1"/>
    </source>
</evidence>